<dbReference type="Proteomes" id="UP001234297">
    <property type="component" value="Chromosome 4"/>
</dbReference>
<comment type="caution">
    <text evidence="1">The sequence shown here is derived from an EMBL/GenBank/DDBJ whole genome shotgun (WGS) entry which is preliminary data.</text>
</comment>
<evidence type="ECO:0000313" key="2">
    <source>
        <dbReference type="Proteomes" id="UP001234297"/>
    </source>
</evidence>
<evidence type="ECO:0000313" key="1">
    <source>
        <dbReference type="EMBL" id="KAJ8617795.1"/>
    </source>
</evidence>
<name>A0ACC2K9M2_PERAE</name>
<keyword evidence="2" id="KW-1185">Reference proteome</keyword>
<protein>
    <submittedName>
        <fullName evidence="1">Uncharacterized protein</fullName>
    </submittedName>
</protein>
<sequence length="81" mass="8868">MGATVAWRFWSPVQWPSFVSALLYFQNLRPSPLKRQCRLVCPETGSKSLILCVSLYSTAASAIESDFKTCLSFNSGVSSGS</sequence>
<organism evidence="1 2">
    <name type="scientific">Persea americana</name>
    <name type="common">Avocado</name>
    <dbReference type="NCBI Taxonomy" id="3435"/>
    <lineage>
        <taxon>Eukaryota</taxon>
        <taxon>Viridiplantae</taxon>
        <taxon>Streptophyta</taxon>
        <taxon>Embryophyta</taxon>
        <taxon>Tracheophyta</taxon>
        <taxon>Spermatophyta</taxon>
        <taxon>Magnoliopsida</taxon>
        <taxon>Magnoliidae</taxon>
        <taxon>Laurales</taxon>
        <taxon>Lauraceae</taxon>
        <taxon>Persea</taxon>
    </lineage>
</organism>
<reference evidence="1 2" key="1">
    <citation type="journal article" date="2022" name="Hortic Res">
        <title>A haplotype resolved chromosomal level avocado genome allows analysis of novel avocado genes.</title>
        <authorList>
            <person name="Nath O."/>
            <person name="Fletcher S.J."/>
            <person name="Hayward A."/>
            <person name="Shaw L.M."/>
            <person name="Masouleh A.K."/>
            <person name="Furtado A."/>
            <person name="Henry R.J."/>
            <person name="Mitter N."/>
        </authorList>
    </citation>
    <scope>NUCLEOTIDE SEQUENCE [LARGE SCALE GENOMIC DNA]</scope>
    <source>
        <strain evidence="2">cv. Hass</strain>
    </source>
</reference>
<accession>A0ACC2K9M2</accession>
<proteinExistence type="predicted"/>
<gene>
    <name evidence="1" type="ORF">MRB53_013981</name>
</gene>
<dbReference type="EMBL" id="CM056812">
    <property type="protein sequence ID" value="KAJ8617795.1"/>
    <property type="molecule type" value="Genomic_DNA"/>
</dbReference>